<reference evidence="2 3" key="1">
    <citation type="submission" date="2023-07" db="EMBL/GenBank/DDBJ databases">
        <title>Sequencing the genomes of 1000 actinobacteria strains.</title>
        <authorList>
            <person name="Klenk H.-P."/>
        </authorList>
    </citation>
    <scope>NUCLEOTIDE SEQUENCE [LARGE SCALE GENOMIC DNA]</scope>
    <source>
        <strain evidence="2 3">DSM 17163</strain>
    </source>
</reference>
<feature type="compositionally biased region" description="Basic and acidic residues" evidence="1">
    <location>
        <begin position="13"/>
        <end position="24"/>
    </location>
</feature>
<proteinExistence type="predicted"/>
<keyword evidence="3" id="KW-1185">Reference proteome</keyword>
<feature type="region of interest" description="Disordered" evidence="1">
    <location>
        <begin position="1"/>
        <end position="76"/>
    </location>
</feature>
<evidence type="ECO:0000256" key="1">
    <source>
        <dbReference type="SAM" id="MobiDB-lite"/>
    </source>
</evidence>
<gene>
    <name evidence="2" type="ORF">J2S70_001178</name>
</gene>
<dbReference type="RefSeq" id="WP_307682809.1">
    <property type="nucleotide sequence ID" value="NZ_JAUSQX010000001.1"/>
</dbReference>
<name>A0ABT9NGT2_9ACTO</name>
<evidence type="ECO:0000313" key="2">
    <source>
        <dbReference type="EMBL" id="MDP9806596.1"/>
    </source>
</evidence>
<sequence length="76" mass="8202">MGNGKHWGADFYGGKEAEGSDVKAAKAAGEQSADQLEEVAEQAIESEAENPHEPSHWGIGVYGNKDQQSNEEKQDQ</sequence>
<dbReference type="EMBL" id="JAUSQX010000001">
    <property type="protein sequence ID" value="MDP9806596.1"/>
    <property type="molecule type" value="Genomic_DNA"/>
</dbReference>
<protein>
    <submittedName>
        <fullName evidence="2">Uncharacterized protein</fullName>
    </submittedName>
</protein>
<dbReference type="Proteomes" id="UP001243212">
    <property type="component" value="Unassembled WGS sequence"/>
</dbReference>
<comment type="caution">
    <text evidence="2">The sequence shown here is derived from an EMBL/GenBank/DDBJ whole genome shotgun (WGS) entry which is preliminary data.</text>
</comment>
<feature type="compositionally biased region" description="Acidic residues" evidence="1">
    <location>
        <begin position="35"/>
        <end position="48"/>
    </location>
</feature>
<organism evidence="2 3">
    <name type="scientific">Trueperella bonasi</name>
    <dbReference type="NCBI Taxonomy" id="312286"/>
    <lineage>
        <taxon>Bacteria</taxon>
        <taxon>Bacillati</taxon>
        <taxon>Actinomycetota</taxon>
        <taxon>Actinomycetes</taxon>
        <taxon>Actinomycetales</taxon>
        <taxon>Actinomycetaceae</taxon>
        <taxon>Trueperella</taxon>
    </lineage>
</organism>
<evidence type="ECO:0000313" key="3">
    <source>
        <dbReference type="Proteomes" id="UP001243212"/>
    </source>
</evidence>
<accession>A0ABT9NGT2</accession>